<comment type="cofactor">
    <cofactor evidence="1">
        <name>FAD</name>
        <dbReference type="ChEBI" id="CHEBI:57692"/>
    </cofactor>
</comment>
<dbReference type="InterPro" id="IPR036188">
    <property type="entry name" value="FAD/NAD-bd_sf"/>
</dbReference>
<protein>
    <recommendedName>
        <fullName evidence="6">FAD dependent oxidoreductase domain-containing protein</fullName>
    </recommendedName>
</protein>
<dbReference type="EMBL" id="RBOJ01000039">
    <property type="protein sequence ID" value="RMM52946.1"/>
    <property type="molecule type" value="Genomic_DNA"/>
</dbReference>
<proteinExistence type="inferred from homology"/>
<dbReference type="InterPro" id="IPR006076">
    <property type="entry name" value="FAD-dep_OxRdtase"/>
</dbReference>
<evidence type="ECO:0000256" key="3">
    <source>
        <dbReference type="ARBA" id="ARBA00022827"/>
    </source>
</evidence>
<evidence type="ECO:0000313" key="7">
    <source>
        <dbReference type="EMBL" id="RMM52946.1"/>
    </source>
</evidence>
<organism evidence="7 8">
    <name type="scientific">Pseudomonas corrugata</name>
    <dbReference type="NCBI Taxonomy" id="47879"/>
    <lineage>
        <taxon>Bacteria</taxon>
        <taxon>Pseudomonadati</taxon>
        <taxon>Pseudomonadota</taxon>
        <taxon>Gammaproteobacteria</taxon>
        <taxon>Pseudomonadales</taxon>
        <taxon>Pseudomonadaceae</taxon>
        <taxon>Pseudomonas</taxon>
    </lineage>
</organism>
<dbReference type="STRING" id="47879.AXG94_05515"/>
<evidence type="ECO:0000313" key="8">
    <source>
        <dbReference type="Proteomes" id="UP000270661"/>
    </source>
</evidence>
<feature type="domain" description="FAD dependent oxidoreductase" evidence="6">
    <location>
        <begin position="29"/>
        <end position="386"/>
    </location>
</feature>
<sequence>MLHLPPKQGYPESPKSPEGAMSLSVDIECVVVGAGVVGLAVAREMAQAGHEVLLIEAGGAIGMGTSSRNSEVIHAGIYYPPGSLKAQLCVEGRRKLYAYCESHGVTTRQLGKLIVAKDPAQVAGLQALLERGLTNGVDDLRLLDQEQALALEPALACAAALYSPSTGIVDSHALMLALQGDAEAAGANLAFHTPLLGVRIGAGQFLLELGGTAQMSLSCRRLINAAGLQAPALARRMEGLPAQTVPEDYLCKGNYFSLAGRAPFRHLVYPAPEAAGLGIHMTLDLAGQARFGPDIEWVEHEDYRVDPARAETFYPAIRTYWPDLPDHSLQPAYSGIRPKISAPGEPARDFLISSAADHQVPGLINLFGIESPGLTSCLAIAERVRQLLDD</sequence>
<evidence type="ECO:0000256" key="1">
    <source>
        <dbReference type="ARBA" id="ARBA00001974"/>
    </source>
</evidence>
<dbReference type="AlphaFoldDB" id="A0A3M3EVF8"/>
<dbReference type="SUPFAM" id="SSF51905">
    <property type="entry name" value="FAD/NAD(P)-binding domain"/>
    <property type="match status" value="1"/>
</dbReference>
<reference evidence="7 8" key="1">
    <citation type="submission" date="2018-08" db="EMBL/GenBank/DDBJ databases">
        <title>Recombination of ecologically and evolutionarily significant loci maintains genetic cohesion in the Pseudomonas syringae species complex.</title>
        <authorList>
            <person name="Dillon M."/>
            <person name="Thakur S."/>
            <person name="Almeida R.N.D."/>
            <person name="Weir B.S."/>
            <person name="Guttman D.S."/>
        </authorList>
    </citation>
    <scope>NUCLEOTIDE SEQUENCE [LARGE SCALE GENOMIC DNA]</scope>
    <source>
        <strain evidence="7 8">NCPPB2445</strain>
    </source>
</reference>
<dbReference type="Pfam" id="PF01266">
    <property type="entry name" value="DAO"/>
    <property type="match status" value="1"/>
</dbReference>
<dbReference type="PANTHER" id="PTHR43104:SF4">
    <property type="entry name" value="L-2-HYDROXYGLUTARATE DEHYDROGENASE, MITOCHONDRIAL"/>
    <property type="match status" value="1"/>
</dbReference>
<evidence type="ECO:0000256" key="4">
    <source>
        <dbReference type="ARBA" id="ARBA00023002"/>
    </source>
</evidence>
<evidence type="ECO:0000256" key="2">
    <source>
        <dbReference type="ARBA" id="ARBA00022630"/>
    </source>
</evidence>
<dbReference type="Proteomes" id="UP000270661">
    <property type="component" value="Unassembled WGS sequence"/>
</dbReference>
<evidence type="ECO:0000256" key="5">
    <source>
        <dbReference type="ARBA" id="ARBA00037941"/>
    </source>
</evidence>
<dbReference type="Gene3D" id="3.50.50.60">
    <property type="entry name" value="FAD/NAD(P)-binding domain"/>
    <property type="match status" value="1"/>
</dbReference>
<evidence type="ECO:0000259" key="6">
    <source>
        <dbReference type="Pfam" id="PF01266"/>
    </source>
</evidence>
<comment type="caution">
    <text evidence="7">The sequence shown here is derived from an EMBL/GenBank/DDBJ whole genome shotgun (WGS) entry which is preliminary data.</text>
</comment>
<dbReference type="Gene3D" id="3.30.9.10">
    <property type="entry name" value="D-Amino Acid Oxidase, subunit A, domain 2"/>
    <property type="match status" value="1"/>
</dbReference>
<keyword evidence="4" id="KW-0560">Oxidoreductase</keyword>
<accession>A0A3M3EVF8</accession>
<keyword evidence="2" id="KW-0285">Flavoprotein</keyword>
<keyword evidence="3" id="KW-0274">FAD</keyword>
<keyword evidence="8" id="KW-1185">Reference proteome</keyword>
<dbReference type="GO" id="GO:0047545">
    <property type="term" value="F:(S)-2-hydroxyglutarate dehydrogenase activity"/>
    <property type="evidence" value="ECO:0007669"/>
    <property type="project" value="TreeGrafter"/>
</dbReference>
<dbReference type="PANTHER" id="PTHR43104">
    <property type="entry name" value="L-2-HYDROXYGLUTARATE DEHYDROGENASE, MITOCHONDRIAL"/>
    <property type="match status" value="1"/>
</dbReference>
<name>A0A3M3EVF8_9PSED</name>
<gene>
    <name evidence="7" type="ORF">ALQ77_04575</name>
</gene>
<comment type="similarity">
    <text evidence="5">Belongs to the L2HGDH family.</text>
</comment>